<gene>
    <name evidence="2" type="ORF">SAMN05444128_1267</name>
</gene>
<evidence type="ECO:0008006" key="4">
    <source>
        <dbReference type="Google" id="ProtNLM"/>
    </source>
</evidence>
<dbReference type="SUPFAM" id="SSF47473">
    <property type="entry name" value="EF-hand"/>
    <property type="match status" value="1"/>
</dbReference>
<dbReference type="Proteomes" id="UP000187181">
    <property type="component" value="Unassembled WGS sequence"/>
</dbReference>
<dbReference type="PROSITE" id="PS51257">
    <property type="entry name" value="PROKAR_LIPOPROTEIN"/>
    <property type="match status" value="1"/>
</dbReference>
<evidence type="ECO:0000256" key="1">
    <source>
        <dbReference type="SAM" id="SignalP"/>
    </source>
</evidence>
<protein>
    <recommendedName>
        <fullName evidence="4">EF hand</fullName>
    </recommendedName>
</protein>
<dbReference type="InterPro" id="IPR011992">
    <property type="entry name" value="EF-hand-dom_pair"/>
</dbReference>
<feature type="signal peptide" evidence="1">
    <location>
        <begin position="1"/>
        <end position="19"/>
    </location>
</feature>
<accession>A0A1R3WYA3</accession>
<dbReference type="AlphaFoldDB" id="A0A1R3WYA3"/>
<evidence type="ECO:0000313" key="2">
    <source>
        <dbReference type="EMBL" id="SIT83459.1"/>
    </source>
</evidence>
<feature type="chain" id="PRO_5011983448" description="EF hand" evidence="1">
    <location>
        <begin position="20"/>
        <end position="291"/>
    </location>
</feature>
<sequence length="291" mass="33213">MGKIYKLLFLLILSFLASCGDDDDAPSPGTNNAPDTEKPTINFLSPDENTTYLIIDLVSFSARASDDKALEGVRAFLVSADGSKREVTEPFTLTGATKLLTFGISFYPRDTAPGTYSLVLEVKDKAQNMAKDSVTLTVHAPDLNKTEFANAFQKSSFYSFVDWGWFGFDFTNGIEFNEKQFSDGVFMMMNVESSIPKDQWEKFVKDFRFEKQAWTTWDEDGNDVLTIEEFRSGLGRLDLFDEWDLNDDGLVKEAEFAAGIFDRWDRNRNKLLSRDEYFDMYYTYLALWGVK</sequence>
<name>A0A1R3WYA3_9BACT</name>
<keyword evidence="3" id="KW-1185">Reference proteome</keyword>
<dbReference type="InterPro" id="IPR013783">
    <property type="entry name" value="Ig-like_fold"/>
</dbReference>
<dbReference type="PROSITE" id="PS00018">
    <property type="entry name" value="EF_HAND_1"/>
    <property type="match status" value="2"/>
</dbReference>
<reference evidence="3" key="1">
    <citation type="submission" date="2017-01" db="EMBL/GenBank/DDBJ databases">
        <authorList>
            <person name="Varghese N."/>
            <person name="Submissions S."/>
        </authorList>
    </citation>
    <scope>NUCLEOTIDE SEQUENCE [LARGE SCALE GENOMIC DNA]</scope>
    <source>
        <strain evidence="3">LP100</strain>
    </source>
</reference>
<keyword evidence="1" id="KW-0732">Signal</keyword>
<dbReference type="EMBL" id="FTPP01000001">
    <property type="protein sequence ID" value="SIT83459.1"/>
    <property type="molecule type" value="Genomic_DNA"/>
</dbReference>
<organism evidence="2 3">
    <name type="scientific">Pontibacter indicus</name>
    <dbReference type="NCBI Taxonomy" id="1317125"/>
    <lineage>
        <taxon>Bacteria</taxon>
        <taxon>Pseudomonadati</taxon>
        <taxon>Bacteroidota</taxon>
        <taxon>Cytophagia</taxon>
        <taxon>Cytophagales</taxon>
        <taxon>Hymenobacteraceae</taxon>
        <taxon>Pontibacter</taxon>
    </lineage>
</organism>
<dbReference type="InterPro" id="IPR018247">
    <property type="entry name" value="EF_Hand_1_Ca_BS"/>
</dbReference>
<dbReference type="Gene3D" id="1.10.238.10">
    <property type="entry name" value="EF-hand"/>
    <property type="match status" value="1"/>
</dbReference>
<dbReference type="Gene3D" id="2.60.40.10">
    <property type="entry name" value="Immunoglobulins"/>
    <property type="match status" value="1"/>
</dbReference>
<evidence type="ECO:0000313" key="3">
    <source>
        <dbReference type="Proteomes" id="UP000187181"/>
    </source>
</evidence>
<proteinExistence type="predicted"/>